<organism evidence="2 3">
    <name type="scientific">Actinidia chinensis var. chinensis</name>
    <name type="common">Chinese soft-hair kiwi</name>
    <dbReference type="NCBI Taxonomy" id="1590841"/>
    <lineage>
        <taxon>Eukaryota</taxon>
        <taxon>Viridiplantae</taxon>
        <taxon>Streptophyta</taxon>
        <taxon>Embryophyta</taxon>
        <taxon>Tracheophyta</taxon>
        <taxon>Spermatophyta</taxon>
        <taxon>Magnoliopsida</taxon>
        <taxon>eudicotyledons</taxon>
        <taxon>Gunneridae</taxon>
        <taxon>Pentapetalae</taxon>
        <taxon>asterids</taxon>
        <taxon>Ericales</taxon>
        <taxon>Actinidiaceae</taxon>
        <taxon>Actinidia</taxon>
    </lineage>
</organism>
<evidence type="ECO:0000313" key="3">
    <source>
        <dbReference type="Proteomes" id="UP000241394"/>
    </source>
</evidence>
<dbReference type="Gramene" id="PSS35036">
    <property type="protein sequence ID" value="PSS35036"/>
    <property type="gene ID" value="CEY00_Acc02233"/>
</dbReference>
<comment type="caution">
    <text evidence="2">The sequence shown here is derived from an EMBL/GenBank/DDBJ whole genome shotgun (WGS) entry which is preliminary data.</text>
</comment>
<accession>A0A2R6RYD5</accession>
<reference evidence="3" key="2">
    <citation type="journal article" date="2018" name="BMC Genomics">
        <title>A manually annotated Actinidia chinensis var. chinensis (kiwifruit) genome highlights the challenges associated with draft genomes and gene prediction in plants.</title>
        <authorList>
            <person name="Pilkington S.M."/>
            <person name="Crowhurst R."/>
            <person name="Hilario E."/>
            <person name="Nardozza S."/>
            <person name="Fraser L."/>
            <person name="Peng Y."/>
            <person name="Gunaseelan K."/>
            <person name="Simpson R."/>
            <person name="Tahir J."/>
            <person name="Deroles S.C."/>
            <person name="Templeton K."/>
            <person name="Luo Z."/>
            <person name="Davy M."/>
            <person name="Cheng C."/>
            <person name="McNeilage M."/>
            <person name="Scaglione D."/>
            <person name="Liu Y."/>
            <person name="Zhang Q."/>
            <person name="Datson P."/>
            <person name="De Silva N."/>
            <person name="Gardiner S.E."/>
            <person name="Bassett H."/>
            <person name="Chagne D."/>
            <person name="McCallum J."/>
            <person name="Dzierzon H."/>
            <person name="Deng C."/>
            <person name="Wang Y.Y."/>
            <person name="Barron L."/>
            <person name="Manako K."/>
            <person name="Bowen J."/>
            <person name="Foster T.M."/>
            <person name="Erridge Z.A."/>
            <person name="Tiffin H."/>
            <person name="Waite C.N."/>
            <person name="Davies K.M."/>
            <person name="Grierson E.P."/>
            <person name="Laing W.A."/>
            <person name="Kirk R."/>
            <person name="Chen X."/>
            <person name="Wood M."/>
            <person name="Montefiori M."/>
            <person name="Brummell D.A."/>
            <person name="Schwinn K.E."/>
            <person name="Catanach A."/>
            <person name="Fullerton C."/>
            <person name="Li D."/>
            <person name="Meiyalaghan S."/>
            <person name="Nieuwenhuizen N."/>
            <person name="Read N."/>
            <person name="Prakash R."/>
            <person name="Hunter D."/>
            <person name="Zhang H."/>
            <person name="McKenzie M."/>
            <person name="Knabel M."/>
            <person name="Harris A."/>
            <person name="Allan A.C."/>
            <person name="Gleave A."/>
            <person name="Chen A."/>
            <person name="Janssen B.J."/>
            <person name="Plunkett B."/>
            <person name="Ampomah-Dwamena C."/>
            <person name="Voogd C."/>
            <person name="Leif D."/>
            <person name="Lafferty D."/>
            <person name="Souleyre E.J.F."/>
            <person name="Varkonyi-Gasic E."/>
            <person name="Gambi F."/>
            <person name="Hanley J."/>
            <person name="Yao J.L."/>
            <person name="Cheung J."/>
            <person name="David K.M."/>
            <person name="Warren B."/>
            <person name="Marsh K."/>
            <person name="Snowden K.C."/>
            <person name="Lin-Wang K."/>
            <person name="Brian L."/>
            <person name="Martinez-Sanchez M."/>
            <person name="Wang M."/>
            <person name="Ileperuma N."/>
            <person name="Macnee N."/>
            <person name="Campin R."/>
            <person name="McAtee P."/>
            <person name="Drummond R.S.M."/>
            <person name="Espley R.V."/>
            <person name="Ireland H.S."/>
            <person name="Wu R."/>
            <person name="Atkinson R.G."/>
            <person name="Karunairetnam S."/>
            <person name="Bulley S."/>
            <person name="Chunkath S."/>
            <person name="Hanley Z."/>
            <person name="Storey R."/>
            <person name="Thrimawithana A.H."/>
            <person name="Thomson S."/>
            <person name="David C."/>
            <person name="Testolin R."/>
            <person name="Huang H."/>
            <person name="Hellens R.P."/>
            <person name="Schaffer R.J."/>
        </authorList>
    </citation>
    <scope>NUCLEOTIDE SEQUENCE [LARGE SCALE GENOMIC DNA]</scope>
    <source>
        <strain evidence="3">cv. Red5</strain>
    </source>
</reference>
<keyword evidence="3" id="KW-1185">Reference proteome</keyword>
<dbReference type="AlphaFoldDB" id="A0A2R6RYD5"/>
<gene>
    <name evidence="2" type="ORF">CEY00_Acc02233</name>
</gene>
<evidence type="ECO:0000256" key="1">
    <source>
        <dbReference type="SAM" id="MobiDB-lite"/>
    </source>
</evidence>
<evidence type="ECO:0000313" key="2">
    <source>
        <dbReference type="EMBL" id="PSS35036.1"/>
    </source>
</evidence>
<name>A0A2R6RYD5_ACTCC</name>
<sequence length="114" mass="12460">MTSSSTTTTPPPPSAKTTSTSSTMTTLLIIWLILEDPNQSLPLAAANVLLCCYPKLSPFAADISLHLQLIKVSIFNMYELMAELILSSHLPIKERGCAVIKSREKSERVEGQRA</sequence>
<protein>
    <submittedName>
        <fullName evidence="2">Uncharacterized protein</fullName>
    </submittedName>
</protein>
<feature type="region of interest" description="Disordered" evidence="1">
    <location>
        <begin position="1"/>
        <end position="22"/>
    </location>
</feature>
<proteinExistence type="predicted"/>
<dbReference type="Proteomes" id="UP000241394">
    <property type="component" value="Chromosome LG2"/>
</dbReference>
<dbReference type="InParanoid" id="A0A2R6RYD5"/>
<dbReference type="EMBL" id="NKQK01000002">
    <property type="protein sequence ID" value="PSS35036.1"/>
    <property type="molecule type" value="Genomic_DNA"/>
</dbReference>
<reference evidence="2 3" key="1">
    <citation type="submission" date="2017-07" db="EMBL/GenBank/DDBJ databases">
        <title>An improved, manually edited Actinidia chinensis var. chinensis (kiwifruit) genome highlights the challenges associated with draft genomes and gene prediction in plants.</title>
        <authorList>
            <person name="Pilkington S."/>
            <person name="Crowhurst R."/>
            <person name="Hilario E."/>
            <person name="Nardozza S."/>
            <person name="Fraser L."/>
            <person name="Peng Y."/>
            <person name="Gunaseelan K."/>
            <person name="Simpson R."/>
            <person name="Tahir J."/>
            <person name="Deroles S."/>
            <person name="Templeton K."/>
            <person name="Luo Z."/>
            <person name="Davy M."/>
            <person name="Cheng C."/>
            <person name="Mcneilage M."/>
            <person name="Scaglione D."/>
            <person name="Liu Y."/>
            <person name="Zhang Q."/>
            <person name="Datson P."/>
            <person name="De Silva N."/>
            <person name="Gardiner S."/>
            <person name="Bassett H."/>
            <person name="Chagne D."/>
            <person name="Mccallum J."/>
            <person name="Dzierzon H."/>
            <person name="Deng C."/>
            <person name="Wang Y.-Y."/>
            <person name="Barron N."/>
            <person name="Manako K."/>
            <person name="Bowen J."/>
            <person name="Foster T."/>
            <person name="Erridge Z."/>
            <person name="Tiffin H."/>
            <person name="Waite C."/>
            <person name="Davies K."/>
            <person name="Grierson E."/>
            <person name="Laing W."/>
            <person name="Kirk R."/>
            <person name="Chen X."/>
            <person name="Wood M."/>
            <person name="Montefiori M."/>
            <person name="Brummell D."/>
            <person name="Schwinn K."/>
            <person name="Catanach A."/>
            <person name="Fullerton C."/>
            <person name="Li D."/>
            <person name="Meiyalaghan S."/>
            <person name="Nieuwenhuizen N."/>
            <person name="Read N."/>
            <person name="Prakash R."/>
            <person name="Hunter D."/>
            <person name="Zhang H."/>
            <person name="Mckenzie M."/>
            <person name="Knabel M."/>
            <person name="Harris A."/>
            <person name="Allan A."/>
            <person name="Chen A."/>
            <person name="Janssen B."/>
            <person name="Plunkett B."/>
            <person name="Dwamena C."/>
            <person name="Voogd C."/>
            <person name="Leif D."/>
            <person name="Lafferty D."/>
            <person name="Souleyre E."/>
            <person name="Varkonyi-Gasic E."/>
            <person name="Gambi F."/>
            <person name="Hanley J."/>
            <person name="Yao J.-L."/>
            <person name="Cheung J."/>
            <person name="David K."/>
            <person name="Warren B."/>
            <person name="Marsh K."/>
            <person name="Snowden K."/>
            <person name="Lin-Wang K."/>
            <person name="Brian L."/>
            <person name="Martinez-Sanchez M."/>
            <person name="Wang M."/>
            <person name="Ileperuma N."/>
            <person name="Macnee N."/>
            <person name="Campin R."/>
            <person name="Mcatee P."/>
            <person name="Drummond R."/>
            <person name="Espley R."/>
            <person name="Ireland H."/>
            <person name="Wu R."/>
            <person name="Atkinson R."/>
            <person name="Karunairetnam S."/>
            <person name="Bulley S."/>
            <person name="Chunkath S."/>
            <person name="Hanley Z."/>
            <person name="Storey R."/>
            <person name="Thrimawithana A."/>
            <person name="Thomson S."/>
            <person name="David C."/>
            <person name="Testolin R."/>
        </authorList>
    </citation>
    <scope>NUCLEOTIDE SEQUENCE [LARGE SCALE GENOMIC DNA]</scope>
    <source>
        <strain evidence="3">cv. Red5</strain>
        <tissue evidence="2">Young leaf</tissue>
    </source>
</reference>